<feature type="region of interest" description="Disordered" evidence="5">
    <location>
        <begin position="83"/>
        <end position="150"/>
    </location>
</feature>
<feature type="compositionally biased region" description="Polar residues" evidence="5">
    <location>
        <begin position="223"/>
        <end position="243"/>
    </location>
</feature>
<feature type="compositionally biased region" description="Basic residues" evidence="5">
    <location>
        <begin position="206"/>
        <end position="217"/>
    </location>
</feature>
<dbReference type="EMBL" id="JADCNM010000006">
    <property type="protein sequence ID" value="KAG0478929.1"/>
    <property type="molecule type" value="Genomic_DNA"/>
</dbReference>
<dbReference type="GO" id="GO:0008270">
    <property type="term" value="F:zinc ion binding"/>
    <property type="evidence" value="ECO:0007669"/>
    <property type="project" value="UniProtKB-KW"/>
</dbReference>
<feature type="region of interest" description="Disordered" evidence="5">
    <location>
        <begin position="206"/>
        <end position="243"/>
    </location>
</feature>
<dbReference type="SMART" id="SM00336">
    <property type="entry name" value="BBOX"/>
    <property type="match status" value="1"/>
</dbReference>
<dbReference type="PROSITE" id="PS50119">
    <property type="entry name" value="ZF_BBOX"/>
    <property type="match status" value="1"/>
</dbReference>
<name>A0A835UWX5_VANPL</name>
<evidence type="ECO:0000259" key="6">
    <source>
        <dbReference type="PROSITE" id="PS50119"/>
    </source>
</evidence>
<dbReference type="OrthoDB" id="153872at2759"/>
<evidence type="ECO:0000313" key="8">
    <source>
        <dbReference type="Proteomes" id="UP000639772"/>
    </source>
</evidence>
<protein>
    <recommendedName>
        <fullName evidence="6">B box-type domain-containing protein</fullName>
    </recommendedName>
</protein>
<dbReference type="AlphaFoldDB" id="A0A835UWX5"/>
<dbReference type="PANTHER" id="PTHR31717">
    <property type="entry name" value="ZINC FINGER PROTEIN CONSTANS-LIKE 10"/>
    <property type="match status" value="1"/>
</dbReference>
<evidence type="ECO:0000256" key="4">
    <source>
        <dbReference type="PROSITE-ProRule" id="PRU00024"/>
    </source>
</evidence>
<feature type="compositionally biased region" description="Low complexity" evidence="5">
    <location>
        <begin position="139"/>
        <end position="149"/>
    </location>
</feature>
<dbReference type="InterPro" id="IPR000315">
    <property type="entry name" value="Znf_B-box"/>
</dbReference>
<organism evidence="7 8">
    <name type="scientific">Vanilla planifolia</name>
    <name type="common">Vanilla</name>
    <dbReference type="NCBI Taxonomy" id="51239"/>
    <lineage>
        <taxon>Eukaryota</taxon>
        <taxon>Viridiplantae</taxon>
        <taxon>Streptophyta</taxon>
        <taxon>Embryophyta</taxon>
        <taxon>Tracheophyta</taxon>
        <taxon>Spermatophyta</taxon>
        <taxon>Magnoliopsida</taxon>
        <taxon>Liliopsida</taxon>
        <taxon>Asparagales</taxon>
        <taxon>Orchidaceae</taxon>
        <taxon>Vanilloideae</taxon>
        <taxon>Vanilleae</taxon>
        <taxon>Vanilla</taxon>
    </lineage>
</organism>
<keyword evidence="1" id="KW-0479">Metal-binding</keyword>
<reference evidence="7 8" key="1">
    <citation type="journal article" date="2020" name="Nat. Food">
        <title>A phased Vanilla planifolia genome enables genetic improvement of flavour and production.</title>
        <authorList>
            <person name="Hasing T."/>
            <person name="Tang H."/>
            <person name="Brym M."/>
            <person name="Khazi F."/>
            <person name="Huang T."/>
            <person name="Chambers A.H."/>
        </authorList>
    </citation>
    <scope>NUCLEOTIDE SEQUENCE [LARGE SCALE GENOMIC DNA]</scope>
    <source>
        <tissue evidence="7">Leaf</tissue>
    </source>
</reference>
<accession>A0A835UWX5</accession>
<dbReference type="InterPro" id="IPR049808">
    <property type="entry name" value="CONSTANS-like_Bbox1"/>
</dbReference>
<keyword evidence="3" id="KW-0862">Zinc</keyword>
<dbReference type="CDD" id="cd19821">
    <property type="entry name" value="Bbox1_BBX-like"/>
    <property type="match status" value="1"/>
</dbReference>
<evidence type="ECO:0000313" key="7">
    <source>
        <dbReference type="EMBL" id="KAG0478929.1"/>
    </source>
</evidence>
<evidence type="ECO:0000256" key="3">
    <source>
        <dbReference type="ARBA" id="ARBA00022833"/>
    </source>
</evidence>
<keyword evidence="2 4" id="KW-0863">Zinc-finger</keyword>
<comment type="caution">
    <text evidence="7">The sequence shown here is derived from an EMBL/GenBank/DDBJ whole genome shotgun (WGS) entry which is preliminary data.</text>
</comment>
<proteinExistence type="predicted"/>
<feature type="compositionally biased region" description="Acidic residues" evidence="5">
    <location>
        <begin position="94"/>
        <end position="123"/>
    </location>
</feature>
<dbReference type="Proteomes" id="UP000639772">
    <property type="component" value="Chromosome 6"/>
</dbReference>
<evidence type="ECO:0000256" key="5">
    <source>
        <dbReference type="SAM" id="MobiDB-lite"/>
    </source>
</evidence>
<sequence length="243" mass="27021">MKRCGLCDRAARMYCESDQACLCWDCDAKVHGANFLVARHTRELLCRNCQEQTPWRAAGPRLNPTISVCESCAAVGKAVREGEVEEGLGGGAEMMEEDDDDDEYEEEDSELEEEEDEEEEEGENQVVPWTLTSPPPPSSSSGEESSSPGRARASLFLRLRENADPDSQNEMNCYYSRRNQIATAHPQPASLFRASAVSDTISIRHHKERQRSLHRHLPPPVTDGTSNQIAVNLVSSTSRSPQI</sequence>
<dbReference type="Pfam" id="PF00643">
    <property type="entry name" value="zf-B_box"/>
    <property type="match status" value="1"/>
</dbReference>
<evidence type="ECO:0000256" key="2">
    <source>
        <dbReference type="ARBA" id="ARBA00022771"/>
    </source>
</evidence>
<dbReference type="PANTHER" id="PTHR31717:SF60">
    <property type="entry name" value="B-BOX TYPE ZINC FINGER FAMILY PROTEIN"/>
    <property type="match status" value="1"/>
</dbReference>
<gene>
    <name evidence="7" type="ORF">HPP92_013648</name>
</gene>
<evidence type="ECO:0000256" key="1">
    <source>
        <dbReference type="ARBA" id="ARBA00022723"/>
    </source>
</evidence>
<feature type="domain" description="B box-type" evidence="6">
    <location>
        <begin position="1"/>
        <end position="45"/>
    </location>
</feature>